<evidence type="ECO:0000256" key="4">
    <source>
        <dbReference type="ARBA" id="ARBA00012358"/>
    </source>
</evidence>
<comment type="similarity">
    <text evidence="3">Belongs to the ferredoxin thioredoxin reductase beta subunit family.</text>
</comment>
<evidence type="ECO:0000256" key="2">
    <source>
        <dbReference type="ARBA" id="ARBA00003945"/>
    </source>
</evidence>
<keyword evidence="7" id="KW-0560">Oxidoreductase</keyword>
<comment type="catalytic activity">
    <reaction evidence="13">
        <text>[thioredoxin]-disulfide + 2 reduced [2Fe-2S]-[ferredoxin] + 2 H(+) = [thioredoxin]-dithiol + 2 oxidized [2Fe-2S]-[ferredoxin]</text>
        <dbReference type="Rhea" id="RHEA:42336"/>
        <dbReference type="Rhea" id="RHEA-COMP:10000"/>
        <dbReference type="Rhea" id="RHEA-COMP:10001"/>
        <dbReference type="Rhea" id="RHEA-COMP:10698"/>
        <dbReference type="Rhea" id="RHEA-COMP:10700"/>
        <dbReference type="ChEBI" id="CHEBI:15378"/>
        <dbReference type="ChEBI" id="CHEBI:29950"/>
        <dbReference type="ChEBI" id="CHEBI:33737"/>
        <dbReference type="ChEBI" id="CHEBI:33738"/>
        <dbReference type="ChEBI" id="CHEBI:50058"/>
        <dbReference type="EC" id="1.8.7.2"/>
    </reaction>
</comment>
<evidence type="ECO:0000256" key="12">
    <source>
        <dbReference type="ARBA" id="ARBA00030295"/>
    </source>
</evidence>
<name>A0A0E3SSI5_METMT</name>
<evidence type="ECO:0000313" key="15">
    <source>
        <dbReference type="Proteomes" id="UP000033048"/>
    </source>
</evidence>
<keyword evidence="8" id="KW-0408">Iron</keyword>
<dbReference type="Pfam" id="PF02943">
    <property type="entry name" value="FeThRed_B"/>
    <property type="match status" value="1"/>
</dbReference>
<dbReference type="Proteomes" id="UP000033048">
    <property type="component" value="Chromosome"/>
</dbReference>
<keyword evidence="6" id="KW-0479">Metal-binding</keyword>
<proteinExistence type="inferred from homology"/>
<evidence type="ECO:0000313" key="14">
    <source>
        <dbReference type="EMBL" id="AKB85372.1"/>
    </source>
</evidence>
<sequence length="102" mass="11878">MSEKKTTKEDVHAWTSKYADKAGYMLNPDEEMRDLVLEGIAKNKDTHGKNYCPCRIVTGDEIEDKKIVCPCIYHKEEIESDGSCHCDLFFRKEDQEEDEKED</sequence>
<reference evidence="14 15" key="1">
    <citation type="submission" date="2014-07" db="EMBL/GenBank/DDBJ databases">
        <title>Methanogenic archaea and the global carbon cycle.</title>
        <authorList>
            <person name="Henriksen J.R."/>
            <person name="Luke J."/>
            <person name="Reinhart S."/>
            <person name="Benedict M.N."/>
            <person name="Youngblut N.D."/>
            <person name="Metcalf M.E."/>
            <person name="Whitaker R.J."/>
            <person name="Metcalf W.W."/>
        </authorList>
    </citation>
    <scope>NUCLEOTIDE SEQUENCE [LARGE SCALE GENOMIC DNA]</scope>
    <source>
        <strain evidence="14 15">MM1</strain>
    </source>
</reference>
<protein>
    <recommendedName>
        <fullName evidence="4">ferredoxin:thioredoxin reductase</fullName>
        <ecNumber evidence="4">1.8.7.2</ecNumber>
    </recommendedName>
    <alternativeName>
        <fullName evidence="12">Ferredoxin-thioredoxin reductase subunit B</fullName>
    </alternativeName>
</protein>
<dbReference type="RefSeq" id="WP_048205470.1">
    <property type="nucleotide sequence ID" value="NZ_CP009518.1"/>
</dbReference>
<keyword evidence="15" id="KW-1185">Reference proteome</keyword>
<comment type="subunit">
    <text evidence="11">Heterodimer of subunit A (variable subunit) and subunit B (catalytic subunit). Heterodimeric FTR forms a complex with ferredoxin and thioredoxin.</text>
</comment>
<dbReference type="HOGENOM" id="CLU_169701_1_0_2"/>
<dbReference type="EMBL" id="CP009518">
    <property type="protein sequence ID" value="AKB85372.1"/>
    <property type="molecule type" value="Genomic_DNA"/>
</dbReference>
<evidence type="ECO:0000256" key="13">
    <source>
        <dbReference type="ARBA" id="ARBA00048150"/>
    </source>
</evidence>
<dbReference type="KEGG" id="mmet:MCMEM_1319"/>
<dbReference type="OrthoDB" id="45654at2157"/>
<dbReference type="PANTHER" id="PTHR35113:SF1">
    <property type="entry name" value="FERREDOXIN-THIOREDOXIN REDUCTASE CATALYTIC CHAIN, CHLOROPLASTIC"/>
    <property type="match status" value="1"/>
</dbReference>
<evidence type="ECO:0000256" key="1">
    <source>
        <dbReference type="ARBA" id="ARBA00001966"/>
    </source>
</evidence>
<comment type="cofactor">
    <cofactor evidence="1">
        <name>[4Fe-4S] cluster</name>
        <dbReference type="ChEBI" id="CHEBI:49883"/>
    </cofactor>
</comment>
<evidence type="ECO:0000256" key="7">
    <source>
        <dbReference type="ARBA" id="ARBA00023002"/>
    </source>
</evidence>
<dbReference type="STRING" id="1434104.MCMEM_1319"/>
<keyword evidence="9" id="KW-0411">Iron-sulfur</keyword>
<evidence type="ECO:0000256" key="9">
    <source>
        <dbReference type="ARBA" id="ARBA00023014"/>
    </source>
</evidence>
<dbReference type="GO" id="GO:0016730">
    <property type="term" value="F:oxidoreductase activity, acting on iron-sulfur proteins as donors"/>
    <property type="evidence" value="ECO:0007669"/>
    <property type="project" value="InterPro"/>
</dbReference>
<accession>A0A0E3SSI5</accession>
<dbReference type="GO" id="GO:0051539">
    <property type="term" value="F:4 iron, 4 sulfur cluster binding"/>
    <property type="evidence" value="ECO:0007669"/>
    <property type="project" value="UniProtKB-KW"/>
</dbReference>
<evidence type="ECO:0000256" key="6">
    <source>
        <dbReference type="ARBA" id="ARBA00022723"/>
    </source>
</evidence>
<comment type="function">
    <text evidence="2">Catalytic subunit of the ferredoxin-thioredoxin reductase (FTR), which catalyzes the two-electron reduction of thioredoxins by the electrons provided by reduced ferredoxin.</text>
</comment>
<evidence type="ECO:0000256" key="5">
    <source>
        <dbReference type="ARBA" id="ARBA00022485"/>
    </source>
</evidence>
<dbReference type="SUPFAM" id="SSF57662">
    <property type="entry name" value="Ferredoxin thioredoxin reductase (FTR), catalytic beta chain"/>
    <property type="match status" value="1"/>
</dbReference>
<evidence type="ECO:0000256" key="10">
    <source>
        <dbReference type="ARBA" id="ARBA00023157"/>
    </source>
</evidence>
<dbReference type="GO" id="GO:0046872">
    <property type="term" value="F:metal ion binding"/>
    <property type="evidence" value="ECO:0007669"/>
    <property type="project" value="UniProtKB-KW"/>
</dbReference>
<evidence type="ECO:0000256" key="8">
    <source>
        <dbReference type="ARBA" id="ARBA00023004"/>
    </source>
</evidence>
<dbReference type="EC" id="1.8.7.2" evidence="4"/>
<evidence type="ECO:0000256" key="3">
    <source>
        <dbReference type="ARBA" id="ARBA00007941"/>
    </source>
</evidence>
<gene>
    <name evidence="14" type="ORF">MCMEM_1319</name>
</gene>
<dbReference type="Gene3D" id="3.90.460.10">
    <property type="entry name" value="Ferredoxin thioredoxin reductase catalytic beta subunit"/>
    <property type="match status" value="1"/>
</dbReference>
<evidence type="ECO:0000256" key="11">
    <source>
        <dbReference type="ARBA" id="ARBA00026011"/>
    </source>
</evidence>
<organism evidence="14 15">
    <name type="scientific">Methanococcoides methylutens MM1</name>
    <dbReference type="NCBI Taxonomy" id="1434104"/>
    <lineage>
        <taxon>Archaea</taxon>
        <taxon>Methanobacteriati</taxon>
        <taxon>Methanobacteriota</taxon>
        <taxon>Stenosarchaea group</taxon>
        <taxon>Methanomicrobia</taxon>
        <taxon>Methanosarcinales</taxon>
        <taxon>Methanosarcinaceae</taxon>
        <taxon>Methanococcoides</taxon>
    </lineage>
</organism>
<dbReference type="InterPro" id="IPR036644">
    <property type="entry name" value="FTR_bsu_sf"/>
</dbReference>
<keyword evidence="10" id="KW-1015">Disulfide bond</keyword>
<dbReference type="PANTHER" id="PTHR35113">
    <property type="entry name" value="FERREDOXIN-THIOREDOXIN REDUCTASE CATALYTIC CHAIN, CHLOROPLASTIC"/>
    <property type="match status" value="1"/>
</dbReference>
<keyword evidence="5" id="KW-0004">4Fe-4S</keyword>
<dbReference type="InterPro" id="IPR004209">
    <property type="entry name" value="FTR_bsu"/>
</dbReference>
<dbReference type="GeneID" id="24893863"/>
<dbReference type="AlphaFoldDB" id="A0A0E3SSI5"/>